<evidence type="ECO:0000256" key="5">
    <source>
        <dbReference type="ARBA" id="ARBA00022768"/>
    </source>
</evidence>
<sequence>MANTSDISKGCFLRFNNELVQVLEYEHRTPGNLRAFYQVKMRNIKTGKLVEHRFRAGEDVELVRVDVNDFSYLYDEGPSLVLMDSETYEQISVDKILFGESLKFLKEGMVIKVSFDGETPIYAEPPTSVELEVTYTEPGIRGDTATKTLKPATLETGAEIRVPLFIEIGEKIKVDTRTGDYMERVKS</sequence>
<dbReference type="Pfam" id="PF09285">
    <property type="entry name" value="Elong-fact-P_C"/>
    <property type="match status" value="1"/>
</dbReference>
<dbReference type="InterPro" id="IPR020599">
    <property type="entry name" value="Transl_elong_fac_P/YeiP"/>
</dbReference>
<dbReference type="FunFam" id="2.40.50.140:FF:000004">
    <property type="entry name" value="Elongation factor P"/>
    <property type="match status" value="1"/>
</dbReference>
<dbReference type="Pfam" id="PF01132">
    <property type="entry name" value="EFP"/>
    <property type="match status" value="1"/>
</dbReference>
<evidence type="ECO:0000256" key="3">
    <source>
        <dbReference type="ARBA" id="ARBA00009479"/>
    </source>
</evidence>
<dbReference type="NCBIfam" id="NF001810">
    <property type="entry name" value="PRK00529.1"/>
    <property type="match status" value="1"/>
</dbReference>
<dbReference type="FunFam" id="2.40.50.140:FF:000009">
    <property type="entry name" value="Elongation factor P"/>
    <property type="match status" value="1"/>
</dbReference>
<feature type="domain" description="Translation elongation factor P/YeiP central" evidence="11">
    <location>
        <begin position="67"/>
        <end position="121"/>
    </location>
</feature>
<evidence type="ECO:0000256" key="1">
    <source>
        <dbReference type="ARBA" id="ARBA00004496"/>
    </source>
</evidence>
<dbReference type="SUPFAM" id="SSF50104">
    <property type="entry name" value="Translation proteins SH3-like domain"/>
    <property type="match status" value="1"/>
</dbReference>
<dbReference type="Proteomes" id="UP000030185">
    <property type="component" value="Unassembled WGS sequence"/>
</dbReference>
<keyword evidence="4 7" id="KW-0963">Cytoplasm</keyword>
<evidence type="ECO:0000256" key="9">
    <source>
        <dbReference type="RuleBase" id="RU004389"/>
    </source>
</evidence>
<comment type="subcellular location">
    <subcellularLocation>
        <location evidence="1 7">Cytoplasm</location>
    </subcellularLocation>
</comment>
<dbReference type="Gene3D" id="2.40.50.140">
    <property type="entry name" value="Nucleic acid-binding proteins"/>
    <property type="match status" value="2"/>
</dbReference>
<accession>A0A098LIM2</accession>
<dbReference type="PIRSF" id="PIRSF005901">
    <property type="entry name" value="EF-P"/>
    <property type="match status" value="1"/>
</dbReference>
<dbReference type="PROSITE" id="PS01275">
    <property type="entry name" value="EFP"/>
    <property type="match status" value="1"/>
</dbReference>
<dbReference type="InterPro" id="IPR014722">
    <property type="entry name" value="Rib_uL2_dom2"/>
</dbReference>
<dbReference type="AlphaFoldDB" id="A0A098LIM2"/>
<dbReference type="InterPro" id="IPR015365">
    <property type="entry name" value="Elong-fact-P_C"/>
</dbReference>
<evidence type="ECO:0000259" key="10">
    <source>
        <dbReference type="SMART" id="SM00841"/>
    </source>
</evidence>
<dbReference type="InterPro" id="IPR008991">
    <property type="entry name" value="Translation_prot_SH3-like_sf"/>
</dbReference>
<dbReference type="PANTHER" id="PTHR30053:SF12">
    <property type="entry name" value="ELONGATION FACTOR P (EF-P) FAMILY PROTEIN"/>
    <property type="match status" value="1"/>
</dbReference>
<keyword evidence="6 7" id="KW-0648">Protein biosynthesis</keyword>
<comment type="function">
    <text evidence="7">Involved in peptide bond synthesis. Stimulates efficient translation and peptide-bond synthesis on native or reconstituted 70S ribosomes in vitro. Probably functions indirectly by altering the affinity of the ribosome for aminoacyl-tRNA, thus increasing their reactivity as acceptors for peptidyl transferase.</text>
</comment>
<dbReference type="OrthoDB" id="9801844at2"/>
<dbReference type="Pfam" id="PF08207">
    <property type="entry name" value="EFP_N"/>
    <property type="match status" value="1"/>
</dbReference>
<evidence type="ECO:0000313" key="13">
    <source>
        <dbReference type="Proteomes" id="UP000030185"/>
    </source>
</evidence>
<dbReference type="STRING" id="153721.MYP_3528"/>
<dbReference type="InterPro" id="IPR011768">
    <property type="entry name" value="Transl_elongation_fac_P"/>
</dbReference>
<dbReference type="RefSeq" id="WP_045465956.1">
    <property type="nucleotide sequence ID" value="NZ_BBLT01000007.1"/>
</dbReference>
<comment type="caution">
    <text evidence="12">The sequence shown here is derived from an EMBL/GenBank/DDBJ whole genome shotgun (WGS) entry which is preliminary data.</text>
</comment>
<dbReference type="InterPro" id="IPR012340">
    <property type="entry name" value="NA-bd_OB-fold"/>
</dbReference>
<dbReference type="EMBL" id="BBLT01000007">
    <property type="protein sequence ID" value="GAL86299.1"/>
    <property type="molecule type" value="Genomic_DNA"/>
</dbReference>
<dbReference type="CDD" id="cd04470">
    <property type="entry name" value="S1_EF-P_repeat_1"/>
    <property type="match status" value="1"/>
</dbReference>
<dbReference type="InterPro" id="IPR001059">
    <property type="entry name" value="Transl_elong_P/YeiP_cen"/>
</dbReference>
<keyword evidence="5 7" id="KW-0251">Elongation factor</keyword>
<evidence type="ECO:0000256" key="2">
    <source>
        <dbReference type="ARBA" id="ARBA00004815"/>
    </source>
</evidence>
<keyword evidence="13" id="KW-1185">Reference proteome</keyword>
<evidence type="ECO:0000256" key="8">
    <source>
        <dbReference type="NCBIfam" id="TIGR00038"/>
    </source>
</evidence>
<dbReference type="UniPathway" id="UPA00345"/>
<dbReference type="Gene3D" id="2.30.30.30">
    <property type="match status" value="1"/>
</dbReference>
<dbReference type="CDD" id="cd05794">
    <property type="entry name" value="S1_EF-P_repeat_2"/>
    <property type="match status" value="1"/>
</dbReference>
<dbReference type="SMART" id="SM00841">
    <property type="entry name" value="Elong-fact-P_C"/>
    <property type="match status" value="1"/>
</dbReference>
<dbReference type="NCBIfam" id="TIGR00038">
    <property type="entry name" value="efp"/>
    <property type="match status" value="1"/>
</dbReference>
<reference evidence="12 13" key="1">
    <citation type="submission" date="2014-09" db="EMBL/GenBank/DDBJ databases">
        <title>Sporocytophaga myxococcoides PG-01 genome sequencing.</title>
        <authorList>
            <person name="Liu L."/>
            <person name="Gao P.J."/>
            <person name="Chen G.J."/>
            <person name="Wang L.S."/>
        </authorList>
    </citation>
    <scope>NUCLEOTIDE SEQUENCE [LARGE SCALE GENOMIC DNA]</scope>
    <source>
        <strain evidence="12 13">PG-01</strain>
    </source>
</reference>
<dbReference type="HAMAP" id="MF_00141">
    <property type="entry name" value="EF_P"/>
    <property type="match status" value="1"/>
</dbReference>
<feature type="domain" description="Elongation factor P C-terminal" evidence="10">
    <location>
        <begin position="129"/>
        <end position="184"/>
    </location>
</feature>
<comment type="similarity">
    <text evidence="3 7 9">Belongs to the elongation factor P family.</text>
</comment>
<dbReference type="PANTHER" id="PTHR30053">
    <property type="entry name" value="ELONGATION FACTOR P"/>
    <property type="match status" value="1"/>
</dbReference>
<evidence type="ECO:0000259" key="11">
    <source>
        <dbReference type="SMART" id="SM01185"/>
    </source>
</evidence>
<dbReference type="InterPro" id="IPR013852">
    <property type="entry name" value="Transl_elong_P/YeiP_CS"/>
</dbReference>
<dbReference type="SUPFAM" id="SSF50249">
    <property type="entry name" value="Nucleic acid-binding proteins"/>
    <property type="match status" value="2"/>
</dbReference>
<proteinExistence type="inferred from homology"/>
<dbReference type="eggNOG" id="COG0231">
    <property type="taxonomic scope" value="Bacteria"/>
</dbReference>
<name>A0A098LIM2_9BACT</name>
<dbReference type="SMART" id="SM01185">
    <property type="entry name" value="EFP"/>
    <property type="match status" value="1"/>
</dbReference>
<dbReference type="FunFam" id="2.30.30.30:FF:000003">
    <property type="entry name" value="Elongation factor P"/>
    <property type="match status" value="1"/>
</dbReference>
<dbReference type="GO" id="GO:0043043">
    <property type="term" value="P:peptide biosynthetic process"/>
    <property type="evidence" value="ECO:0007669"/>
    <property type="project" value="InterPro"/>
</dbReference>
<dbReference type="GO" id="GO:0005829">
    <property type="term" value="C:cytosol"/>
    <property type="evidence" value="ECO:0007669"/>
    <property type="project" value="UniProtKB-ARBA"/>
</dbReference>
<organism evidence="12 13">
    <name type="scientific">Sporocytophaga myxococcoides</name>
    <dbReference type="NCBI Taxonomy" id="153721"/>
    <lineage>
        <taxon>Bacteria</taxon>
        <taxon>Pseudomonadati</taxon>
        <taxon>Bacteroidota</taxon>
        <taxon>Cytophagia</taxon>
        <taxon>Cytophagales</taxon>
        <taxon>Cytophagaceae</taxon>
        <taxon>Sporocytophaga</taxon>
    </lineage>
</organism>
<comment type="pathway">
    <text evidence="2 7">Protein biosynthesis; polypeptide chain elongation.</text>
</comment>
<evidence type="ECO:0000256" key="6">
    <source>
        <dbReference type="ARBA" id="ARBA00022917"/>
    </source>
</evidence>
<evidence type="ECO:0000313" key="12">
    <source>
        <dbReference type="EMBL" id="GAL86299.1"/>
    </source>
</evidence>
<evidence type="ECO:0000256" key="4">
    <source>
        <dbReference type="ARBA" id="ARBA00022490"/>
    </source>
</evidence>
<gene>
    <name evidence="7" type="primary">efp</name>
    <name evidence="12" type="ORF">MYP_3528</name>
</gene>
<protein>
    <recommendedName>
        <fullName evidence="7 8">Elongation factor P</fullName>
        <shortName evidence="7">EF-P</shortName>
    </recommendedName>
</protein>
<evidence type="ECO:0000256" key="7">
    <source>
        <dbReference type="HAMAP-Rule" id="MF_00141"/>
    </source>
</evidence>
<dbReference type="GO" id="GO:0003746">
    <property type="term" value="F:translation elongation factor activity"/>
    <property type="evidence" value="ECO:0007669"/>
    <property type="project" value="UniProtKB-UniRule"/>
</dbReference>
<dbReference type="InterPro" id="IPR013185">
    <property type="entry name" value="Transl_elong_KOW-like"/>
</dbReference>